<keyword evidence="2" id="KW-0547">Nucleotide-binding</keyword>
<keyword evidence="1" id="KW-0813">Transport</keyword>
<dbReference type="PANTHER" id="PTHR42781:SF4">
    <property type="entry name" value="SPERMIDINE_PUTRESCINE IMPORT ATP-BINDING PROTEIN POTA"/>
    <property type="match status" value="1"/>
</dbReference>
<evidence type="ECO:0000313" key="6">
    <source>
        <dbReference type="EMBL" id="MBU9699519.1"/>
    </source>
</evidence>
<dbReference type="PANTHER" id="PTHR42781">
    <property type="entry name" value="SPERMIDINE/PUTRESCINE IMPORT ATP-BINDING PROTEIN POTA"/>
    <property type="match status" value="1"/>
</dbReference>
<dbReference type="Pfam" id="PF00005">
    <property type="entry name" value="ABC_tran"/>
    <property type="match status" value="1"/>
</dbReference>
<organism evidence="6 7">
    <name type="scientific">Paragemmobacter amnigenus</name>
    <dbReference type="NCBI Taxonomy" id="2852097"/>
    <lineage>
        <taxon>Bacteria</taxon>
        <taxon>Pseudomonadati</taxon>
        <taxon>Pseudomonadota</taxon>
        <taxon>Alphaproteobacteria</taxon>
        <taxon>Rhodobacterales</taxon>
        <taxon>Paracoccaceae</taxon>
        <taxon>Paragemmobacter</taxon>
    </lineage>
</organism>
<dbReference type="InterPro" id="IPR003439">
    <property type="entry name" value="ABC_transporter-like_ATP-bd"/>
</dbReference>
<evidence type="ECO:0000256" key="3">
    <source>
        <dbReference type="ARBA" id="ARBA00022840"/>
    </source>
</evidence>
<feature type="compositionally biased region" description="Basic residues" evidence="4">
    <location>
        <begin position="222"/>
        <end position="231"/>
    </location>
</feature>
<protein>
    <submittedName>
        <fullName evidence="6">ATP-binding cassette domain-containing protein</fullName>
    </submittedName>
</protein>
<accession>A0ABS6J6Z8</accession>
<reference evidence="6 7" key="1">
    <citation type="submission" date="2021-06" db="EMBL/GenBank/DDBJ databases">
        <title>Rhodobacteraceae bacterium strain HSP-20.</title>
        <authorList>
            <person name="Chen W.-M."/>
        </authorList>
    </citation>
    <scope>NUCLEOTIDE SEQUENCE [LARGE SCALE GENOMIC DNA]</scope>
    <source>
        <strain evidence="6 7">HSP-20</strain>
    </source>
</reference>
<dbReference type="Gene3D" id="3.40.50.300">
    <property type="entry name" value="P-loop containing nucleotide triphosphate hydrolases"/>
    <property type="match status" value="1"/>
</dbReference>
<dbReference type="InterPro" id="IPR003593">
    <property type="entry name" value="AAA+_ATPase"/>
</dbReference>
<comment type="caution">
    <text evidence="6">The sequence shown here is derived from an EMBL/GenBank/DDBJ whole genome shotgun (WGS) entry which is preliminary data.</text>
</comment>
<evidence type="ECO:0000313" key="7">
    <source>
        <dbReference type="Proteomes" id="UP000731907"/>
    </source>
</evidence>
<dbReference type="Proteomes" id="UP000731907">
    <property type="component" value="Unassembled WGS sequence"/>
</dbReference>
<feature type="region of interest" description="Disordered" evidence="4">
    <location>
        <begin position="201"/>
        <end position="231"/>
    </location>
</feature>
<dbReference type="InterPro" id="IPR050093">
    <property type="entry name" value="ABC_SmlMolc_Importer"/>
</dbReference>
<dbReference type="InterPro" id="IPR017871">
    <property type="entry name" value="ABC_transporter-like_CS"/>
</dbReference>
<proteinExistence type="predicted"/>
<dbReference type="SUPFAM" id="SSF52540">
    <property type="entry name" value="P-loop containing nucleoside triphosphate hydrolases"/>
    <property type="match status" value="1"/>
</dbReference>
<evidence type="ECO:0000256" key="4">
    <source>
        <dbReference type="SAM" id="MobiDB-lite"/>
    </source>
</evidence>
<gene>
    <name evidence="6" type="ORF">GU927_016860</name>
</gene>
<sequence length="231" mass="24210">MTGPLDLQSLCIDLGPRRLVDLTLTIRAGEIVTIMGPSGAGKSTLLGALTGTLPAGFALSGRVRLDGTDITDLPTRSRGLGLLFQDAVLFPHLSVGGNLGFALPARIRGRAERQARIDAALASAGLAGFAPRDPATLSGGQRARAALLRTLLAEPRALLLDEPFARLDADLRAQIRRFTFDRARQAGLPVLLVTHDPEDAEAAGGPVLSPLGENLRPAAKGAARHRDRAAD</sequence>
<dbReference type="GO" id="GO:0005524">
    <property type="term" value="F:ATP binding"/>
    <property type="evidence" value="ECO:0007669"/>
    <property type="project" value="UniProtKB-KW"/>
</dbReference>
<evidence type="ECO:0000259" key="5">
    <source>
        <dbReference type="PROSITE" id="PS50893"/>
    </source>
</evidence>
<keyword evidence="7" id="KW-1185">Reference proteome</keyword>
<dbReference type="SMART" id="SM00382">
    <property type="entry name" value="AAA"/>
    <property type="match status" value="1"/>
</dbReference>
<dbReference type="EMBL" id="JAAATX020000012">
    <property type="protein sequence ID" value="MBU9699519.1"/>
    <property type="molecule type" value="Genomic_DNA"/>
</dbReference>
<feature type="domain" description="ABC transporter" evidence="5">
    <location>
        <begin position="2"/>
        <end position="231"/>
    </location>
</feature>
<name>A0ABS6J6Z8_9RHOB</name>
<dbReference type="PROSITE" id="PS00211">
    <property type="entry name" value="ABC_TRANSPORTER_1"/>
    <property type="match status" value="1"/>
</dbReference>
<keyword evidence="3 6" id="KW-0067">ATP-binding</keyword>
<evidence type="ECO:0000256" key="2">
    <source>
        <dbReference type="ARBA" id="ARBA00022741"/>
    </source>
</evidence>
<dbReference type="InterPro" id="IPR027417">
    <property type="entry name" value="P-loop_NTPase"/>
</dbReference>
<dbReference type="RefSeq" id="WP_161763625.1">
    <property type="nucleotide sequence ID" value="NZ_JAAATX020000012.1"/>
</dbReference>
<dbReference type="PROSITE" id="PS50893">
    <property type="entry name" value="ABC_TRANSPORTER_2"/>
    <property type="match status" value="1"/>
</dbReference>
<evidence type="ECO:0000256" key="1">
    <source>
        <dbReference type="ARBA" id="ARBA00022448"/>
    </source>
</evidence>